<protein>
    <submittedName>
        <fullName evidence="4">Cobalt-precorrin-6A reductase</fullName>
        <ecNumber evidence="4">1.3.1.106</ecNumber>
    </submittedName>
</protein>
<comment type="pathway">
    <text evidence="1">Cofactor biosynthesis; adenosylcobalamin biosynthesis.</text>
</comment>
<gene>
    <name evidence="4" type="ORF">P3H78_24875</name>
</gene>
<dbReference type="InterPro" id="IPR003723">
    <property type="entry name" value="Precorrin-6x_reduct"/>
</dbReference>
<evidence type="ECO:0000256" key="3">
    <source>
        <dbReference type="ARBA" id="ARBA00023002"/>
    </source>
</evidence>
<dbReference type="GO" id="GO:0016491">
    <property type="term" value="F:oxidoreductase activity"/>
    <property type="evidence" value="ECO:0007669"/>
    <property type="project" value="UniProtKB-KW"/>
</dbReference>
<dbReference type="PANTHER" id="PTHR36925:SF1">
    <property type="entry name" value="COBALT-PRECORRIN-6A REDUCTASE"/>
    <property type="match status" value="1"/>
</dbReference>
<dbReference type="RefSeq" id="WP_276111374.1">
    <property type="nucleotide sequence ID" value="NZ_JARJBB010000015.1"/>
</dbReference>
<sequence length="248" mass="25645">MPAHVLVLGGTTEARELAAALTARPGVRVTTSLAGRVSRPGTVDGEVRVGGFGGAEGLAAWLRAHHVDALVDATHPFAEAITRNAARAAVATGVPAVVLRRPGWPQAPGDRWHPADSLEHAARLLPGLGRRVFLSTGRLGLAAFAALTELHFVVRSVEPPEPPLPPDVDLVQARGPFTVAGETELLREHRVDVLVTKDSGGAATAAKLTAARGLDLPVVVVRRPPLPGGVDAVPDVAAALARLGLAPR</sequence>
<dbReference type="PROSITE" id="PS51014">
    <property type="entry name" value="COBK_CBIJ"/>
    <property type="match status" value="1"/>
</dbReference>
<organism evidence="4 5">
    <name type="scientific">Streptomyces tropicalis</name>
    <dbReference type="NCBI Taxonomy" id="3034234"/>
    <lineage>
        <taxon>Bacteria</taxon>
        <taxon>Bacillati</taxon>
        <taxon>Actinomycetota</taxon>
        <taxon>Actinomycetes</taxon>
        <taxon>Kitasatosporales</taxon>
        <taxon>Streptomycetaceae</taxon>
        <taxon>Streptomyces</taxon>
    </lineage>
</organism>
<evidence type="ECO:0000313" key="4">
    <source>
        <dbReference type="EMBL" id="MDF3301800.1"/>
    </source>
</evidence>
<dbReference type="Pfam" id="PF02571">
    <property type="entry name" value="CbiJ"/>
    <property type="match status" value="1"/>
</dbReference>
<keyword evidence="2" id="KW-0169">Cobalamin biosynthesis</keyword>
<dbReference type="Proteomes" id="UP001221150">
    <property type="component" value="Unassembled WGS sequence"/>
</dbReference>
<evidence type="ECO:0000313" key="5">
    <source>
        <dbReference type="Proteomes" id="UP001221150"/>
    </source>
</evidence>
<dbReference type="NCBIfam" id="NF005968">
    <property type="entry name" value="PRK08057.1-2"/>
    <property type="match status" value="1"/>
</dbReference>
<accession>A0ABT6AAX5</accession>
<reference evidence="4 5" key="1">
    <citation type="submission" date="2023-03" db="EMBL/GenBank/DDBJ databases">
        <title>Draft genome sequence of Streptomyces sp. K1PA1 isolated from peat swamp forest in Thailand.</title>
        <authorList>
            <person name="Klaysubun C."/>
            <person name="Duangmal K."/>
        </authorList>
    </citation>
    <scope>NUCLEOTIDE SEQUENCE [LARGE SCALE GENOMIC DNA]</scope>
    <source>
        <strain evidence="4 5">K1PA1</strain>
    </source>
</reference>
<name>A0ABT6AAX5_9ACTN</name>
<evidence type="ECO:0000256" key="1">
    <source>
        <dbReference type="ARBA" id="ARBA00004953"/>
    </source>
</evidence>
<dbReference type="PANTHER" id="PTHR36925">
    <property type="entry name" value="COBALT-PRECORRIN-6A REDUCTASE"/>
    <property type="match status" value="1"/>
</dbReference>
<keyword evidence="5" id="KW-1185">Reference proteome</keyword>
<evidence type="ECO:0000256" key="2">
    <source>
        <dbReference type="ARBA" id="ARBA00022573"/>
    </source>
</evidence>
<dbReference type="NCBIfam" id="TIGR00715">
    <property type="entry name" value="precor6x_red"/>
    <property type="match status" value="1"/>
</dbReference>
<proteinExistence type="predicted"/>
<dbReference type="EC" id="1.3.1.106" evidence="4"/>
<dbReference type="EMBL" id="JARJBB010000015">
    <property type="protein sequence ID" value="MDF3301800.1"/>
    <property type="molecule type" value="Genomic_DNA"/>
</dbReference>
<keyword evidence="3 4" id="KW-0560">Oxidoreductase</keyword>
<comment type="caution">
    <text evidence="4">The sequence shown here is derived from an EMBL/GenBank/DDBJ whole genome shotgun (WGS) entry which is preliminary data.</text>
</comment>